<name>A0A2U1DCA2_9LACO</name>
<evidence type="ECO:0000256" key="1">
    <source>
        <dbReference type="SAM" id="Phobius"/>
    </source>
</evidence>
<dbReference type="AlphaFoldDB" id="A0A2U1DCA2"/>
<gene>
    <name evidence="3" type="ORF">C7384_102110</name>
</gene>
<keyword evidence="1" id="KW-0812">Transmembrane</keyword>
<proteinExistence type="predicted"/>
<dbReference type="PANTHER" id="PTHR48090:SF8">
    <property type="entry name" value="GLYCOSYLTRANSFERASE CSBB-RELATED"/>
    <property type="match status" value="1"/>
</dbReference>
<evidence type="ECO:0000313" key="3">
    <source>
        <dbReference type="EMBL" id="PVY85290.1"/>
    </source>
</evidence>
<dbReference type="InterPro" id="IPR001173">
    <property type="entry name" value="Glyco_trans_2-like"/>
</dbReference>
<keyword evidence="1" id="KW-0472">Membrane</keyword>
<dbReference type="Gene3D" id="3.90.550.10">
    <property type="entry name" value="Spore Coat Polysaccharide Biosynthesis Protein SpsA, Chain A"/>
    <property type="match status" value="1"/>
</dbReference>
<feature type="transmembrane region" description="Helical" evidence="1">
    <location>
        <begin position="273"/>
        <end position="299"/>
    </location>
</feature>
<dbReference type="GO" id="GO:0016740">
    <property type="term" value="F:transferase activity"/>
    <property type="evidence" value="ECO:0007669"/>
    <property type="project" value="UniProtKB-KW"/>
</dbReference>
<dbReference type="PANTHER" id="PTHR48090">
    <property type="entry name" value="UNDECAPRENYL-PHOSPHATE 4-DEOXY-4-FORMAMIDO-L-ARABINOSE TRANSFERASE-RELATED"/>
    <property type="match status" value="1"/>
</dbReference>
<evidence type="ECO:0000259" key="2">
    <source>
        <dbReference type="Pfam" id="PF00535"/>
    </source>
</evidence>
<dbReference type="SUPFAM" id="SSF53448">
    <property type="entry name" value="Nucleotide-diphospho-sugar transferases"/>
    <property type="match status" value="1"/>
</dbReference>
<reference evidence="3 4" key="1">
    <citation type="submission" date="2018-04" db="EMBL/GenBank/DDBJ databases">
        <title>Genomic Encyclopedia of Type Strains, Phase IV (KMG-IV): sequencing the most valuable type-strain genomes for metagenomic binning, comparative biology and taxonomic classification.</title>
        <authorList>
            <person name="Goeker M."/>
        </authorList>
    </citation>
    <scope>NUCLEOTIDE SEQUENCE [LARGE SCALE GENOMIC DNA]</scope>
    <source>
        <strain evidence="3 4">DSM 28795</strain>
    </source>
</reference>
<organism evidence="3 4">
    <name type="scientific">Convivina intestini</name>
    <dbReference type="NCBI Taxonomy" id="1505726"/>
    <lineage>
        <taxon>Bacteria</taxon>
        <taxon>Bacillati</taxon>
        <taxon>Bacillota</taxon>
        <taxon>Bacilli</taxon>
        <taxon>Lactobacillales</taxon>
        <taxon>Lactobacillaceae</taxon>
        <taxon>Convivina</taxon>
    </lineage>
</organism>
<feature type="transmembrane region" description="Helical" evidence="1">
    <location>
        <begin position="230"/>
        <end position="261"/>
    </location>
</feature>
<keyword evidence="3" id="KW-0808">Transferase</keyword>
<dbReference type="OrthoDB" id="9807778at2"/>
<comment type="caution">
    <text evidence="3">The sequence shown here is derived from an EMBL/GenBank/DDBJ whole genome shotgun (WGS) entry which is preliminary data.</text>
</comment>
<dbReference type="Proteomes" id="UP000245433">
    <property type="component" value="Unassembled WGS sequence"/>
</dbReference>
<evidence type="ECO:0000313" key="4">
    <source>
        <dbReference type="Proteomes" id="UP000245433"/>
    </source>
</evidence>
<protein>
    <submittedName>
        <fullName evidence="3">Glycosyltransferase involved in cell wall biosynthesis</fullName>
    </submittedName>
</protein>
<feature type="domain" description="Glycosyltransferase 2-like" evidence="2">
    <location>
        <begin position="15"/>
        <end position="161"/>
    </location>
</feature>
<keyword evidence="4" id="KW-1185">Reference proteome</keyword>
<dbReference type="Pfam" id="PF00535">
    <property type="entry name" value="Glycos_transf_2"/>
    <property type="match status" value="1"/>
</dbReference>
<dbReference type="RefSeq" id="WP_089938227.1">
    <property type="nucleotide sequence ID" value="NZ_CAKOEX010000002.1"/>
</dbReference>
<accession>A0A2U1DCA2</accession>
<dbReference type="InterPro" id="IPR050256">
    <property type="entry name" value="Glycosyltransferase_2"/>
</dbReference>
<dbReference type="CDD" id="cd04187">
    <property type="entry name" value="DPM1_like_bac"/>
    <property type="match status" value="1"/>
</dbReference>
<dbReference type="InterPro" id="IPR029044">
    <property type="entry name" value="Nucleotide-diphossugar_trans"/>
</dbReference>
<sequence>MGELSCQPQTKKLLTIVVPLHNEEGTIEIFYHTIQKILPKLNVEISFYFIDDGSSDHTLVILKQLAKLDSRIHFISFSRQFGKEAGIYAGLQHAKGDYVVVMDVDLQDPPELLPKMLADVQSGDYDAVATRRIDRIGEKKLRAWFAKRFYNWMNRISQTEFIDGMRDYRVMTRQMVDAILALPENQRFSKGIFTWVGFRTKYIPLSNHQRIAGRSSWSFWELFKYAIEGIVAFSTVPLTIVTVVGLLSSGLAVLSMLFIIIRALVSNSSVAGWPSMVTIILFIGGIQLLSLGIIGRYVAADYMEAKRRPIYIVKEKC</sequence>
<dbReference type="EMBL" id="QEKT01000002">
    <property type="protein sequence ID" value="PVY85290.1"/>
    <property type="molecule type" value="Genomic_DNA"/>
</dbReference>
<keyword evidence="1" id="KW-1133">Transmembrane helix</keyword>
<dbReference type="GO" id="GO:0005886">
    <property type="term" value="C:plasma membrane"/>
    <property type="evidence" value="ECO:0007669"/>
    <property type="project" value="TreeGrafter"/>
</dbReference>